<organism evidence="4 5">
    <name type="scientific">Eiseniibacteriota bacterium</name>
    <dbReference type="NCBI Taxonomy" id="2212470"/>
    <lineage>
        <taxon>Bacteria</taxon>
        <taxon>Candidatus Eiseniibacteriota</taxon>
    </lineage>
</organism>
<gene>
    <name evidence="4" type="ORF">KJ970_02510</name>
</gene>
<comment type="caution">
    <text evidence="4">The sequence shown here is derived from an EMBL/GenBank/DDBJ whole genome shotgun (WGS) entry which is preliminary data.</text>
</comment>
<dbReference type="InterPro" id="IPR011658">
    <property type="entry name" value="PA14_dom"/>
</dbReference>
<reference evidence="4" key="1">
    <citation type="submission" date="2021-05" db="EMBL/GenBank/DDBJ databases">
        <title>Energy efficiency and biological interactions define the core microbiome of deep oligotrophic groundwater.</title>
        <authorList>
            <person name="Mehrshad M."/>
            <person name="Lopez-Fernandez M."/>
            <person name="Bell E."/>
            <person name="Bernier-Latmani R."/>
            <person name="Bertilsson S."/>
            <person name="Dopson M."/>
        </authorList>
    </citation>
    <scope>NUCLEOTIDE SEQUENCE</scope>
    <source>
        <strain evidence="4">Modern_marine.mb.64</strain>
    </source>
</reference>
<protein>
    <submittedName>
        <fullName evidence="4">Glycoside hydrolase family 3 C-terminal domain-containing protein</fullName>
    </submittedName>
</protein>
<dbReference type="Pfam" id="PF07691">
    <property type="entry name" value="PA14"/>
    <property type="match status" value="1"/>
</dbReference>
<dbReference type="InterPro" id="IPR017853">
    <property type="entry name" value="GH"/>
</dbReference>
<dbReference type="PRINTS" id="PR00133">
    <property type="entry name" value="GLHYDRLASE3"/>
</dbReference>
<accession>A0A948W5N6</accession>
<dbReference type="InterPro" id="IPR037524">
    <property type="entry name" value="PA14/GLEYA"/>
</dbReference>
<sequence length="835" mass="91660">MTLEEKFWQLFMLAGSLDEGVARYEHGAFGFQPRNYCDSASAMVCANDLQRHFVEKTRLGIPVILFEEALHGVVQPGATSFPQAIGLAATFDTDLMREVSHAIARECRALGIRQVLSPVVNIADDVRWGRVEETYGEDPLLAADMGVAFTSGFEQQGIITTPKHFIANVGNGGRDSYPIHYSERLLREIYLPPFEACIRRGGSRSIMTSYNSLDGVPCTAGDWLNDKWLKHELGFSGFVISDACAVGGANGLHGTARDYTDATAQAIKGGLDVIFQTSFDHAGLFFPAFHEGRIPPEVIDSAVARVLRAKFELGLFDQPYIDTGDAISAPEQKQHVLLARRAAQESIVLLKNDRQTLPLNRNLKQIAVLGPDAAEARLGGYSGPGNDKVSIIDGIKNKIGPSTQIVYAEGCPRVSPDYTTVPPEFLSCVQDDTLRNGLIGSYYNNINLSGDPVFTRVDPQIQFQWTLNSPDPHRLPDNFYSVRWIGKLRAPATGWVKIGVEGNDGYRLTIDGVLVIDNWHKVSFRSLAAEHHFEEGREYDLRIEYFEPTGNARLRLVWNYGMETGGDSAINEAVALAARSDAAVVVVGIEEGEFRDRANLDLPGRQEALIQRVAAAGKPTVVVLVGGGAVTMTSWLDSVPALLHVWYPGEAGGDAVADVLFGDYNPAGRLPITFPVSVGQLPLVYNHKPTGRGDDYLDLTGQPMFPFGYGMSYTQFEYSDLRLVERQISAGGAAAVHFIVKNAGAMEGDEVVQLYIRDELASMARPVTELKGFQRIHLRAGETRALHFIIGPDMLSMLDRDLKPVVEPGDFRIMIGASCKDIRLRETLTVARENE</sequence>
<evidence type="ECO:0000259" key="3">
    <source>
        <dbReference type="PROSITE" id="PS51820"/>
    </source>
</evidence>
<dbReference type="SMART" id="SM00758">
    <property type="entry name" value="PA14"/>
    <property type="match status" value="1"/>
</dbReference>
<dbReference type="GO" id="GO:0008422">
    <property type="term" value="F:beta-glucosidase activity"/>
    <property type="evidence" value="ECO:0007669"/>
    <property type="project" value="UniProtKB-ARBA"/>
</dbReference>
<dbReference type="Proteomes" id="UP000777784">
    <property type="component" value="Unassembled WGS sequence"/>
</dbReference>
<dbReference type="InterPro" id="IPR026891">
    <property type="entry name" value="Fn3-like"/>
</dbReference>
<dbReference type="InterPro" id="IPR036881">
    <property type="entry name" value="Glyco_hydro_3_C_sf"/>
</dbReference>
<dbReference type="GO" id="GO:0005975">
    <property type="term" value="P:carbohydrate metabolic process"/>
    <property type="evidence" value="ECO:0007669"/>
    <property type="project" value="InterPro"/>
</dbReference>
<keyword evidence="2 4" id="KW-0378">Hydrolase</keyword>
<dbReference type="SMART" id="SM01217">
    <property type="entry name" value="Fn3_like"/>
    <property type="match status" value="1"/>
</dbReference>
<dbReference type="PANTHER" id="PTHR42715">
    <property type="entry name" value="BETA-GLUCOSIDASE"/>
    <property type="match status" value="1"/>
</dbReference>
<dbReference type="FunFam" id="2.60.40.10:FF:000495">
    <property type="entry name" value="Periplasmic beta-glucosidase"/>
    <property type="match status" value="1"/>
</dbReference>
<dbReference type="SUPFAM" id="SSF52279">
    <property type="entry name" value="Beta-D-glucan exohydrolase, C-terminal domain"/>
    <property type="match status" value="1"/>
</dbReference>
<dbReference type="InterPro" id="IPR036962">
    <property type="entry name" value="Glyco_hydro_3_N_sf"/>
</dbReference>
<dbReference type="Pfam" id="PF14310">
    <property type="entry name" value="Fn3-like"/>
    <property type="match status" value="1"/>
</dbReference>
<dbReference type="Pfam" id="PF01915">
    <property type="entry name" value="Glyco_hydro_3_C"/>
    <property type="match status" value="1"/>
</dbReference>
<dbReference type="Pfam" id="PF00933">
    <property type="entry name" value="Glyco_hydro_3"/>
    <property type="match status" value="1"/>
</dbReference>
<feature type="domain" description="PA14" evidence="3">
    <location>
        <begin position="433"/>
        <end position="574"/>
    </location>
</feature>
<comment type="similarity">
    <text evidence="1">Belongs to the glycosyl hydrolase 3 family.</text>
</comment>
<dbReference type="Gene3D" id="3.40.50.1700">
    <property type="entry name" value="Glycoside hydrolase family 3 C-terminal domain"/>
    <property type="match status" value="2"/>
</dbReference>
<proteinExistence type="inferred from homology"/>
<dbReference type="Gene3D" id="3.20.20.300">
    <property type="entry name" value="Glycoside hydrolase, family 3, N-terminal domain"/>
    <property type="match status" value="1"/>
</dbReference>
<dbReference type="Gene3D" id="2.60.40.10">
    <property type="entry name" value="Immunoglobulins"/>
    <property type="match status" value="1"/>
</dbReference>
<evidence type="ECO:0000313" key="4">
    <source>
        <dbReference type="EMBL" id="MBU2689771.1"/>
    </source>
</evidence>
<evidence type="ECO:0000313" key="5">
    <source>
        <dbReference type="Proteomes" id="UP000777784"/>
    </source>
</evidence>
<evidence type="ECO:0000256" key="1">
    <source>
        <dbReference type="ARBA" id="ARBA00005336"/>
    </source>
</evidence>
<dbReference type="InterPro" id="IPR050288">
    <property type="entry name" value="Cellulose_deg_GH3"/>
</dbReference>
<dbReference type="SUPFAM" id="SSF51445">
    <property type="entry name" value="(Trans)glycosidases"/>
    <property type="match status" value="1"/>
</dbReference>
<dbReference type="InterPro" id="IPR013783">
    <property type="entry name" value="Ig-like_fold"/>
</dbReference>
<dbReference type="InterPro" id="IPR002772">
    <property type="entry name" value="Glyco_hydro_3_C"/>
</dbReference>
<dbReference type="PROSITE" id="PS51820">
    <property type="entry name" value="PA14"/>
    <property type="match status" value="1"/>
</dbReference>
<dbReference type="PANTHER" id="PTHR42715:SF10">
    <property type="entry name" value="BETA-GLUCOSIDASE"/>
    <property type="match status" value="1"/>
</dbReference>
<dbReference type="AlphaFoldDB" id="A0A948W5N6"/>
<name>A0A948W5N6_UNCEI</name>
<dbReference type="EMBL" id="JAHJDP010000018">
    <property type="protein sequence ID" value="MBU2689771.1"/>
    <property type="molecule type" value="Genomic_DNA"/>
</dbReference>
<evidence type="ECO:0000256" key="2">
    <source>
        <dbReference type="ARBA" id="ARBA00022801"/>
    </source>
</evidence>
<dbReference type="InterPro" id="IPR001764">
    <property type="entry name" value="Glyco_hydro_3_N"/>
</dbReference>